<keyword evidence="2" id="KW-0813">Transport</keyword>
<dbReference type="EMBL" id="JAFBXE010000034">
    <property type="protein sequence ID" value="MBM2415218.1"/>
    <property type="molecule type" value="Genomic_DNA"/>
</dbReference>
<dbReference type="PROSITE" id="PS50929">
    <property type="entry name" value="ABC_TM1F"/>
    <property type="match status" value="1"/>
</dbReference>
<feature type="transmembrane region" description="Helical" evidence="9">
    <location>
        <begin position="293"/>
        <end position="311"/>
    </location>
</feature>
<evidence type="ECO:0000313" key="15">
    <source>
        <dbReference type="Proteomes" id="UP000809440"/>
    </source>
</evidence>
<gene>
    <name evidence="12" type="ORF">JQX41_23185</name>
    <name evidence="13" type="ORF">JQX48_23220</name>
</gene>
<dbReference type="Proteomes" id="UP000755667">
    <property type="component" value="Unassembled WGS sequence"/>
</dbReference>
<dbReference type="GO" id="GO:0015421">
    <property type="term" value="F:ABC-type oligopeptide transporter activity"/>
    <property type="evidence" value="ECO:0007669"/>
    <property type="project" value="TreeGrafter"/>
</dbReference>
<evidence type="ECO:0000259" key="10">
    <source>
        <dbReference type="PROSITE" id="PS50893"/>
    </source>
</evidence>
<dbReference type="InterPro" id="IPR011527">
    <property type="entry name" value="ABC1_TM_dom"/>
</dbReference>
<dbReference type="Pfam" id="PF00005">
    <property type="entry name" value="ABC_tran"/>
    <property type="match status" value="1"/>
</dbReference>
<evidence type="ECO:0000313" key="12">
    <source>
        <dbReference type="EMBL" id="MBM2415218.1"/>
    </source>
</evidence>
<feature type="transmembrane region" description="Helical" evidence="9">
    <location>
        <begin position="181"/>
        <end position="199"/>
    </location>
</feature>
<dbReference type="EMBL" id="JAFBXF010000034">
    <property type="protein sequence ID" value="MBM2419892.1"/>
    <property type="molecule type" value="Genomic_DNA"/>
</dbReference>
<dbReference type="PROSITE" id="PS00211">
    <property type="entry name" value="ABC_TRANSPORTER_1"/>
    <property type="match status" value="1"/>
</dbReference>
<dbReference type="SUPFAM" id="SSF52540">
    <property type="entry name" value="P-loop containing nucleoside triphosphate hydrolases"/>
    <property type="match status" value="1"/>
</dbReference>
<dbReference type="InterPro" id="IPR017871">
    <property type="entry name" value="ABC_transporter-like_CS"/>
</dbReference>
<proteinExistence type="predicted"/>
<evidence type="ECO:0000256" key="1">
    <source>
        <dbReference type="ARBA" id="ARBA00004651"/>
    </source>
</evidence>
<dbReference type="InterPro" id="IPR039421">
    <property type="entry name" value="Type_1_exporter"/>
</dbReference>
<dbReference type="SMART" id="SM00382">
    <property type="entry name" value="AAA"/>
    <property type="match status" value="1"/>
</dbReference>
<reference evidence="12 15" key="1">
    <citation type="submission" date="2021-01" db="EMBL/GenBank/DDBJ databases">
        <title>Diatom-associated Roseobacters Show Island Model of Population Structure.</title>
        <authorList>
            <person name="Qu L."/>
            <person name="Feng X."/>
            <person name="Chen Y."/>
            <person name="Li L."/>
            <person name="Wang X."/>
            <person name="Hu Z."/>
            <person name="Wang H."/>
            <person name="Luo H."/>
        </authorList>
    </citation>
    <scope>NUCLEOTIDE SEQUENCE</scope>
    <source>
        <strain evidence="13 15">CC28-63</strain>
        <strain evidence="12">CC28-69</strain>
    </source>
</reference>
<evidence type="ECO:0000256" key="6">
    <source>
        <dbReference type="ARBA" id="ARBA00022840"/>
    </source>
</evidence>
<evidence type="ECO:0000256" key="5">
    <source>
        <dbReference type="ARBA" id="ARBA00022741"/>
    </source>
</evidence>
<name>A0A9Q2P0G9_9RHOB</name>
<feature type="transmembrane region" description="Helical" evidence="9">
    <location>
        <begin position="38"/>
        <end position="58"/>
    </location>
</feature>
<evidence type="ECO:0000256" key="7">
    <source>
        <dbReference type="ARBA" id="ARBA00022989"/>
    </source>
</evidence>
<keyword evidence="5" id="KW-0547">Nucleotide-binding</keyword>
<dbReference type="GO" id="GO:0016887">
    <property type="term" value="F:ATP hydrolysis activity"/>
    <property type="evidence" value="ECO:0007669"/>
    <property type="project" value="InterPro"/>
</dbReference>
<sequence>MAINTSKQHGDTENNKLFTVQDRANILWFWHGYLKKRAHWLLVVLGMIIVQGVVYQQFLSLTESGLRVIFDSGVARDLIRICVLVFALFGVRALMSYLVPRLSIWLASGAVLEMRQDLIRHLMTLDLAYFERTPPGEIIMRLGNQAQDLSAFVGQQTVNAVRDLTTVVIVSGYLVYKSPTLFLTAAVVIPLIVVMLQFVSKRIKDIQAKAQNAMGAYMSGLEEMSNGMRTVKISGQEANERKRLYAATEEMRGLAIKLQSAQAIVMPAIDLMAAFAYVLVIGGGGYMALSGDYGLDGAGIIAFLIGLVLVFDPMRMLGQFFARLQANLVILRSVRSLFQETPSIRDMPGATDQFDTSADIVCDGVSFHYSPDAPLFENLTLTIRGGRTTAIVGATGSGKTTILSLLTRLYNVQGGQIRIGDVPIETLQIKALRHAFSVVAQDIVIFNNTIWENIRYVRPEASDAEIWAAAEAAEIADLMRARPKRAVGPKGGQLSGGQKQRIAIARAILRNAPILLLDEATSALDQTTEDKVKRALLRLGAGRTTIVVAHRLSAVTMADWIYVMDAGCVVEQGTHHDLMAQKGLYAGMYQVQKGNYD</sequence>
<dbReference type="SUPFAM" id="SSF90123">
    <property type="entry name" value="ABC transporter transmembrane region"/>
    <property type="match status" value="1"/>
</dbReference>
<keyword evidence="6 12" id="KW-0067">ATP-binding</keyword>
<comment type="subcellular location">
    <subcellularLocation>
        <location evidence="1">Cell membrane</location>
        <topology evidence="1">Multi-pass membrane protein</topology>
    </subcellularLocation>
</comment>
<dbReference type="PROSITE" id="PS50893">
    <property type="entry name" value="ABC_TRANSPORTER_2"/>
    <property type="match status" value="1"/>
</dbReference>
<dbReference type="RefSeq" id="WP_138487871.1">
    <property type="nucleotide sequence ID" value="NZ_JAFBWU010000034.1"/>
</dbReference>
<evidence type="ECO:0000256" key="2">
    <source>
        <dbReference type="ARBA" id="ARBA00022448"/>
    </source>
</evidence>
<dbReference type="Pfam" id="PF00664">
    <property type="entry name" value="ABC_membrane"/>
    <property type="match status" value="1"/>
</dbReference>
<evidence type="ECO:0000313" key="13">
    <source>
        <dbReference type="EMBL" id="MBM2419892.1"/>
    </source>
</evidence>
<evidence type="ECO:0000313" key="14">
    <source>
        <dbReference type="Proteomes" id="UP000755667"/>
    </source>
</evidence>
<dbReference type="Gene3D" id="3.40.50.300">
    <property type="entry name" value="P-loop containing nucleotide triphosphate hydrolases"/>
    <property type="match status" value="1"/>
</dbReference>
<dbReference type="CDD" id="cd18552">
    <property type="entry name" value="ABC_6TM_MsbA_like"/>
    <property type="match status" value="1"/>
</dbReference>
<dbReference type="FunFam" id="3.40.50.300:FF:000221">
    <property type="entry name" value="Multidrug ABC transporter ATP-binding protein"/>
    <property type="match status" value="1"/>
</dbReference>
<dbReference type="GO" id="GO:0005886">
    <property type="term" value="C:plasma membrane"/>
    <property type="evidence" value="ECO:0007669"/>
    <property type="project" value="UniProtKB-SubCell"/>
</dbReference>
<organism evidence="12 14">
    <name type="scientific">Marivita cryptomonadis</name>
    <dbReference type="NCBI Taxonomy" id="505252"/>
    <lineage>
        <taxon>Bacteria</taxon>
        <taxon>Pseudomonadati</taxon>
        <taxon>Pseudomonadota</taxon>
        <taxon>Alphaproteobacteria</taxon>
        <taxon>Rhodobacterales</taxon>
        <taxon>Roseobacteraceae</taxon>
        <taxon>Marivita</taxon>
    </lineage>
</organism>
<dbReference type="PANTHER" id="PTHR43394:SF1">
    <property type="entry name" value="ATP-BINDING CASSETTE SUB-FAMILY B MEMBER 10, MITOCHONDRIAL"/>
    <property type="match status" value="1"/>
</dbReference>
<evidence type="ECO:0000259" key="11">
    <source>
        <dbReference type="PROSITE" id="PS50929"/>
    </source>
</evidence>
<keyword evidence="8 9" id="KW-0472">Membrane</keyword>
<evidence type="ECO:0000256" key="4">
    <source>
        <dbReference type="ARBA" id="ARBA00022692"/>
    </source>
</evidence>
<feature type="transmembrane region" description="Helical" evidence="9">
    <location>
        <begin position="264"/>
        <end position="287"/>
    </location>
</feature>
<keyword evidence="3" id="KW-1003">Cell membrane</keyword>
<accession>A0A9Q2P0G9</accession>
<comment type="caution">
    <text evidence="12">The sequence shown here is derived from an EMBL/GenBank/DDBJ whole genome shotgun (WGS) entry which is preliminary data.</text>
</comment>
<dbReference type="Proteomes" id="UP000809440">
    <property type="component" value="Unassembled WGS sequence"/>
</dbReference>
<feature type="transmembrane region" description="Helical" evidence="9">
    <location>
        <begin position="78"/>
        <end position="99"/>
    </location>
</feature>
<dbReference type="PANTHER" id="PTHR43394">
    <property type="entry name" value="ATP-DEPENDENT PERMEASE MDL1, MITOCHONDRIAL"/>
    <property type="match status" value="1"/>
</dbReference>
<dbReference type="Gene3D" id="1.20.1560.10">
    <property type="entry name" value="ABC transporter type 1, transmembrane domain"/>
    <property type="match status" value="1"/>
</dbReference>
<dbReference type="GO" id="GO:0005524">
    <property type="term" value="F:ATP binding"/>
    <property type="evidence" value="ECO:0007669"/>
    <property type="project" value="UniProtKB-KW"/>
</dbReference>
<keyword evidence="4 9" id="KW-0812">Transmembrane</keyword>
<feature type="domain" description="ABC transporter" evidence="10">
    <location>
        <begin position="360"/>
        <end position="591"/>
    </location>
</feature>
<dbReference type="InterPro" id="IPR027417">
    <property type="entry name" value="P-loop_NTPase"/>
</dbReference>
<keyword evidence="15" id="KW-1185">Reference proteome</keyword>
<protein>
    <submittedName>
        <fullName evidence="12">ABC transporter ATP-binding protein</fullName>
    </submittedName>
</protein>
<feature type="domain" description="ABC transmembrane type-1" evidence="11">
    <location>
        <begin position="41"/>
        <end position="326"/>
    </location>
</feature>
<dbReference type="InterPro" id="IPR003593">
    <property type="entry name" value="AAA+_ATPase"/>
</dbReference>
<evidence type="ECO:0000256" key="8">
    <source>
        <dbReference type="ARBA" id="ARBA00023136"/>
    </source>
</evidence>
<dbReference type="InterPro" id="IPR003439">
    <property type="entry name" value="ABC_transporter-like_ATP-bd"/>
</dbReference>
<dbReference type="InterPro" id="IPR036640">
    <property type="entry name" value="ABC1_TM_sf"/>
</dbReference>
<keyword evidence="7 9" id="KW-1133">Transmembrane helix</keyword>
<evidence type="ECO:0000256" key="9">
    <source>
        <dbReference type="SAM" id="Phobius"/>
    </source>
</evidence>
<dbReference type="AlphaFoldDB" id="A0A9Q2P0G9"/>
<evidence type="ECO:0000256" key="3">
    <source>
        <dbReference type="ARBA" id="ARBA00022475"/>
    </source>
</evidence>